<organism evidence="2 3">
    <name type="scientific">Intrasporangium calvum</name>
    <dbReference type="NCBI Taxonomy" id="53358"/>
    <lineage>
        <taxon>Bacteria</taxon>
        <taxon>Bacillati</taxon>
        <taxon>Actinomycetota</taxon>
        <taxon>Actinomycetes</taxon>
        <taxon>Micrococcales</taxon>
        <taxon>Intrasporangiaceae</taxon>
        <taxon>Intrasporangium</taxon>
    </lineage>
</organism>
<evidence type="ECO:0008006" key="4">
    <source>
        <dbReference type="Google" id="ProtNLM"/>
    </source>
</evidence>
<comment type="caution">
    <text evidence="2">The sequence shown here is derived from an EMBL/GenBank/DDBJ whole genome shotgun (WGS) entry which is preliminary data.</text>
</comment>
<keyword evidence="3" id="KW-1185">Reference proteome</keyword>
<evidence type="ECO:0000256" key="1">
    <source>
        <dbReference type="SAM" id="MobiDB-lite"/>
    </source>
</evidence>
<sequence length="202" mass="20263">MGRTGLAVAAVGLVVGLGGCSGADGGSSSTPSPIDSLPATRTFAGGPLGDSTEPLTTPVFPLTLHRVGGIAGYDDTVILHADGKVLVDTRSVHGRVCQLTTQQQKHLLSLLNTLRLVTVTGSPAPGSTEGTVPVPPDIDEEPGNDAIVIDITDHKLRPLDLSDPSLGEVAGLVGALVADVTLSSPAATECVTPTSPIPAPAT</sequence>
<reference evidence="2 3" key="1">
    <citation type="submission" date="2022-11" db="EMBL/GenBank/DDBJ databases">
        <title>Anaerobic phenanthrene biodegradation by a DNRA strain PheN6.</title>
        <authorList>
            <person name="Zhang Z."/>
        </authorList>
    </citation>
    <scope>NUCLEOTIDE SEQUENCE [LARGE SCALE GENOMIC DNA]</scope>
    <source>
        <strain evidence="2 3">PheN6</strain>
    </source>
</reference>
<accession>A0ABT5GDS8</accession>
<evidence type="ECO:0000313" key="2">
    <source>
        <dbReference type="EMBL" id="MDC5696227.1"/>
    </source>
</evidence>
<dbReference type="RefSeq" id="WP_272460803.1">
    <property type="nucleotide sequence ID" value="NZ_JAPFQL010000007.1"/>
</dbReference>
<protein>
    <recommendedName>
        <fullName evidence="4">Lipoprotein</fullName>
    </recommendedName>
</protein>
<dbReference type="PROSITE" id="PS51257">
    <property type="entry name" value="PROKAR_LIPOPROTEIN"/>
    <property type="match status" value="1"/>
</dbReference>
<evidence type="ECO:0000313" key="3">
    <source>
        <dbReference type="Proteomes" id="UP001150259"/>
    </source>
</evidence>
<name>A0ABT5GDS8_9MICO</name>
<dbReference type="EMBL" id="JAPFQL010000007">
    <property type="protein sequence ID" value="MDC5696227.1"/>
    <property type="molecule type" value="Genomic_DNA"/>
</dbReference>
<proteinExistence type="predicted"/>
<feature type="region of interest" description="Disordered" evidence="1">
    <location>
        <begin position="22"/>
        <end position="54"/>
    </location>
</feature>
<gene>
    <name evidence="2" type="ORF">OO014_03085</name>
</gene>
<dbReference type="Proteomes" id="UP001150259">
    <property type="component" value="Unassembled WGS sequence"/>
</dbReference>